<proteinExistence type="inferred from homology"/>
<reference evidence="5" key="1">
    <citation type="journal article" date="2019" name="Int. J. Syst. Evol. Microbiol.">
        <title>The Global Catalogue of Microorganisms (GCM) 10K type strain sequencing project: providing services to taxonomists for standard genome sequencing and annotation.</title>
        <authorList>
            <consortium name="The Broad Institute Genomics Platform"/>
            <consortium name="The Broad Institute Genome Sequencing Center for Infectious Disease"/>
            <person name="Wu L."/>
            <person name="Ma J."/>
        </authorList>
    </citation>
    <scope>NUCLEOTIDE SEQUENCE [LARGE SCALE GENOMIC DNA]</scope>
    <source>
        <strain evidence="5">SHR3</strain>
    </source>
</reference>
<dbReference type="Proteomes" id="UP001595974">
    <property type="component" value="Unassembled WGS sequence"/>
</dbReference>
<feature type="domain" description="Coenzyme Q-binding protein COQ10 START" evidence="3">
    <location>
        <begin position="51"/>
        <end position="161"/>
    </location>
</feature>
<dbReference type="InterPro" id="IPR005031">
    <property type="entry name" value="COQ10_START"/>
</dbReference>
<comment type="caution">
    <text evidence="4">The sequence shown here is derived from an EMBL/GenBank/DDBJ whole genome shotgun (WGS) entry which is preliminary data.</text>
</comment>
<comment type="similarity">
    <text evidence="1">Belongs to the ribosome association toxin RatA family.</text>
</comment>
<gene>
    <name evidence="4" type="ORF">ACFPTN_09330</name>
</gene>
<accession>A0ABW1AR44</accession>
<sequence>MRHVPFILIFFCALAAGGTACAAEADAVADGDVRVERAGDHFTVDMVAHAPVDVQRAWAVLTDFEHMPGFVPNLRLSEVLERSGAVVKVRQEGQATYGPFSVRFDFVREFTLKPLREIRAHGTGGNVRSMDSVMLLEEESTGTRLRYHAEVEPGFWLPPLIGPALVRHETAEQFSAMIREMMRRQ</sequence>
<dbReference type="Pfam" id="PF03364">
    <property type="entry name" value="Polyketide_cyc"/>
    <property type="match status" value="1"/>
</dbReference>
<evidence type="ECO:0000259" key="3">
    <source>
        <dbReference type="Pfam" id="PF03364"/>
    </source>
</evidence>
<feature type="chain" id="PRO_5045181513" evidence="2">
    <location>
        <begin position="23"/>
        <end position="185"/>
    </location>
</feature>
<protein>
    <submittedName>
        <fullName evidence="4">SRPBCC family protein</fullName>
    </submittedName>
</protein>
<evidence type="ECO:0000256" key="2">
    <source>
        <dbReference type="SAM" id="SignalP"/>
    </source>
</evidence>
<dbReference type="PROSITE" id="PS51257">
    <property type="entry name" value="PROKAR_LIPOPROTEIN"/>
    <property type="match status" value="1"/>
</dbReference>
<feature type="signal peptide" evidence="2">
    <location>
        <begin position="1"/>
        <end position="22"/>
    </location>
</feature>
<dbReference type="InterPro" id="IPR023393">
    <property type="entry name" value="START-like_dom_sf"/>
</dbReference>
<dbReference type="EMBL" id="JBHSOG010000030">
    <property type="protein sequence ID" value="MFC5769578.1"/>
    <property type="molecule type" value="Genomic_DNA"/>
</dbReference>
<dbReference type="SUPFAM" id="SSF55961">
    <property type="entry name" value="Bet v1-like"/>
    <property type="match status" value="1"/>
</dbReference>
<name>A0ABW1AR44_9RHOO</name>
<keyword evidence="2" id="KW-0732">Signal</keyword>
<dbReference type="RefSeq" id="WP_096446838.1">
    <property type="nucleotide sequence ID" value="NZ_JBHSOG010000030.1"/>
</dbReference>
<evidence type="ECO:0000313" key="4">
    <source>
        <dbReference type="EMBL" id="MFC5769578.1"/>
    </source>
</evidence>
<evidence type="ECO:0000256" key="1">
    <source>
        <dbReference type="ARBA" id="ARBA00008918"/>
    </source>
</evidence>
<dbReference type="Gene3D" id="3.30.530.20">
    <property type="match status" value="1"/>
</dbReference>
<evidence type="ECO:0000313" key="5">
    <source>
        <dbReference type="Proteomes" id="UP001595974"/>
    </source>
</evidence>
<keyword evidence="5" id="KW-1185">Reference proteome</keyword>
<organism evidence="4 5">
    <name type="scientific">Thauera sinica</name>
    <dbReference type="NCBI Taxonomy" id="2665146"/>
    <lineage>
        <taxon>Bacteria</taxon>
        <taxon>Pseudomonadati</taxon>
        <taxon>Pseudomonadota</taxon>
        <taxon>Betaproteobacteria</taxon>
        <taxon>Rhodocyclales</taxon>
        <taxon>Zoogloeaceae</taxon>
        <taxon>Thauera</taxon>
    </lineage>
</organism>